<dbReference type="GeneID" id="78121154"/>
<evidence type="ECO:0000256" key="2">
    <source>
        <dbReference type="ARBA" id="ARBA00022605"/>
    </source>
</evidence>
<keyword evidence="3 5" id="KW-0521">NADP</keyword>
<dbReference type="InterPro" id="IPR023013">
    <property type="entry name" value="AGPR_AS"/>
</dbReference>
<dbReference type="SMART" id="SM00859">
    <property type="entry name" value="Semialdhyde_dh"/>
    <property type="match status" value="1"/>
</dbReference>
<sequence length="425" mass="44022">MSGTLLRRTALVVGLGRRRHGDLAAENGVRAANSAVHHVNTAHPRWLFMQLAVYTSGMMSESSATAPATEQAARRPRVAVVGASGYAGGETLRLLAGHPGVEVATVTAHSSAGKRLSEVAPHIDLGHDPVLQETGVETLRGHDVVVLALPHGQSGQIAAALRAEDPDVLVLDLGADHRLESAEEWEAYYRSEHSGTWTYGMPELPLADGTRQREQLRTAREIAVPGCNATAVTLALAPLLRAELLDAGALSAVLPVGYSGAGRAAKQHLLFSEASGTAAPYAVGGTHRHIPEVLQNLRRATGREDARLGFTPVLVPMSRGILAVCTAPVAEGTTTADLLAALEHDYAGEHFVTVLPEGSAPATGQVAGANTIRLGAAVDARSGQATVISAIDNLVKGTAGAALQSMNLALGLPEATGLSRTALAP</sequence>
<accession>A0A426SL11</accession>
<dbReference type="EC" id="1.2.1.38" evidence="5"/>
<organism evidence="8 9">
    <name type="scientific">Brachybacterium paraconglomeratum</name>
    <dbReference type="NCBI Taxonomy" id="173362"/>
    <lineage>
        <taxon>Bacteria</taxon>
        <taxon>Bacillati</taxon>
        <taxon>Actinomycetota</taxon>
        <taxon>Actinomycetes</taxon>
        <taxon>Micrococcales</taxon>
        <taxon>Dermabacteraceae</taxon>
        <taxon>Brachybacterium</taxon>
    </lineage>
</organism>
<proteinExistence type="inferred from homology"/>
<dbReference type="AlphaFoldDB" id="A0A426SL11"/>
<dbReference type="InterPro" id="IPR000534">
    <property type="entry name" value="Semialdehyde_DH_NAD-bd"/>
</dbReference>
<dbReference type="InterPro" id="IPR050085">
    <property type="entry name" value="AGPR"/>
</dbReference>
<comment type="similarity">
    <text evidence="5">Belongs to the NAGSA dehydrogenase family. Type 1 subfamily.</text>
</comment>
<evidence type="ECO:0000313" key="8">
    <source>
        <dbReference type="EMBL" id="RRR18904.1"/>
    </source>
</evidence>
<dbReference type="PROSITE" id="PS01224">
    <property type="entry name" value="ARGC"/>
    <property type="match status" value="1"/>
</dbReference>
<dbReference type="GO" id="GO:0070401">
    <property type="term" value="F:NADP+ binding"/>
    <property type="evidence" value="ECO:0007669"/>
    <property type="project" value="InterPro"/>
</dbReference>
<dbReference type="CDD" id="cd24148">
    <property type="entry name" value="AGPR_1_actinobacAGPR_like"/>
    <property type="match status" value="1"/>
</dbReference>
<evidence type="ECO:0000256" key="4">
    <source>
        <dbReference type="ARBA" id="ARBA00023002"/>
    </source>
</evidence>
<gene>
    <name evidence="5" type="primary">argC</name>
    <name evidence="8" type="ORF">DS079_08980</name>
</gene>
<dbReference type="EMBL" id="QOCI01000006">
    <property type="protein sequence ID" value="RRR18904.1"/>
    <property type="molecule type" value="Genomic_DNA"/>
</dbReference>
<keyword evidence="2 5" id="KW-0028">Amino-acid biosynthesis</keyword>
<feature type="active site" evidence="5 6">
    <location>
        <position position="227"/>
    </location>
</feature>
<dbReference type="Gene3D" id="3.40.50.720">
    <property type="entry name" value="NAD(P)-binding Rossmann-like Domain"/>
    <property type="match status" value="1"/>
</dbReference>
<comment type="subcellular location">
    <subcellularLocation>
        <location evidence="5">Cytoplasm</location>
    </subcellularLocation>
</comment>
<dbReference type="Pfam" id="PF01118">
    <property type="entry name" value="Semialdhyde_dh"/>
    <property type="match status" value="1"/>
</dbReference>
<comment type="pathway">
    <text evidence="5">Amino-acid biosynthesis; L-arginine biosynthesis; N(2)-acetyl-L-ornithine from L-glutamate: step 3/4.</text>
</comment>
<evidence type="ECO:0000256" key="6">
    <source>
        <dbReference type="PROSITE-ProRule" id="PRU10010"/>
    </source>
</evidence>
<dbReference type="GO" id="GO:0005737">
    <property type="term" value="C:cytoplasm"/>
    <property type="evidence" value="ECO:0007669"/>
    <property type="project" value="UniProtKB-SubCell"/>
</dbReference>
<evidence type="ECO:0000313" key="9">
    <source>
        <dbReference type="Proteomes" id="UP000274327"/>
    </source>
</evidence>
<dbReference type="GO" id="GO:0006526">
    <property type="term" value="P:L-arginine biosynthetic process"/>
    <property type="evidence" value="ECO:0007669"/>
    <property type="project" value="UniProtKB-UniRule"/>
</dbReference>
<dbReference type="Pfam" id="PF22698">
    <property type="entry name" value="Semialdhyde_dhC_1"/>
    <property type="match status" value="1"/>
</dbReference>
<dbReference type="InterPro" id="IPR036291">
    <property type="entry name" value="NAD(P)-bd_dom_sf"/>
</dbReference>
<comment type="catalytic activity">
    <reaction evidence="5">
        <text>N-acetyl-L-glutamate 5-semialdehyde + phosphate + NADP(+) = N-acetyl-L-glutamyl 5-phosphate + NADPH + H(+)</text>
        <dbReference type="Rhea" id="RHEA:21588"/>
        <dbReference type="ChEBI" id="CHEBI:15378"/>
        <dbReference type="ChEBI" id="CHEBI:29123"/>
        <dbReference type="ChEBI" id="CHEBI:43474"/>
        <dbReference type="ChEBI" id="CHEBI:57783"/>
        <dbReference type="ChEBI" id="CHEBI:57936"/>
        <dbReference type="ChEBI" id="CHEBI:58349"/>
        <dbReference type="EC" id="1.2.1.38"/>
    </reaction>
</comment>
<evidence type="ECO:0000256" key="1">
    <source>
        <dbReference type="ARBA" id="ARBA00022571"/>
    </source>
</evidence>
<evidence type="ECO:0000256" key="3">
    <source>
        <dbReference type="ARBA" id="ARBA00022857"/>
    </source>
</evidence>
<dbReference type="RefSeq" id="WP_126986680.1">
    <property type="nucleotide sequence ID" value="NZ_ML133854.1"/>
</dbReference>
<keyword evidence="5" id="KW-0963">Cytoplasm</keyword>
<name>A0A426SL11_9MICO</name>
<protein>
    <recommendedName>
        <fullName evidence="5">N-acetyl-gamma-glutamyl-phosphate reductase</fullName>
        <shortName evidence="5">AGPR</shortName>
        <ecNumber evidence="5">1.2.1.38</ecNumber>
    </recommendedName>
    <alternativeName>
        <fullName evidence="5">N-acetyl-glutamate semialdehyde dehydrogenase</fullName>
        <shortName evidence="5">NAGSA dehydrogenase</shortName>
    </alternativeName>
</protein>
<reference evidence="8 9" key="1">
    <citation type="submission" date="2018-07" db="EMBL/GenBank/DDBJ databases">
        <title>Brachybacteriurn paraconglorneratum KCTC 9916.</title>
        <authorList>
            <person name="Li Y."/>
        </authorList>
    </citation>
    <scope>NUCLEOTIDE SEQUENCE [LARGE SCALE GENOMIC DNA]</scope>
    <source>
        <strain evidence="8 9">KCTC 9916</strain>
    </source>
</reference>
<dbReference type="SUPFAM" id="SSF55347">
    <property type="entry name" value="Glyceraldehyde-3-phosphate dehydrogenase-like, C-terminal domain"/>
    <property type="match status" value="1"/>
</dbReference>
<dbReference type="SUPFAM" id="SSF51735">
    <property type="entry name" value="NAD(P)-binding Rossmann-fold domains"/>
    <property type="match status" value="1"/>
</dbReference>
<dbReference type="InterPro" id="IPR058924">
    <property type="entry name" value="AGPR_dimerisation_dom"/>
</dbReference>
<keyword evidence="4 5" id="KW-0560">Oxidoreductase</keyword>
<feature type="domain" description="Semialdehyde dehydrogenase NAD-binding" evidence="7">
    <location>
        <begin position="77"/>
        <end position="212"/>
    </location>
</feature>
<comment type="caution">
    <text evidence="8">The sequence shown here is derived from an EMBL/GenBank/DDBJ whole genome shotgun (WGS) entry which is preliminary data.</text>
</comment>
<dbReference type="GO" id="GO:0003942">
    <property type="term" value="F:N-acetyl-gamma-glutamyl-phosphate reductase activity"/>
    <property type="evidence" value="ECO:0007669"/>
    <property type="project" value="UniProtKB-UniRule"/>
</dbReference>
<dbReference type="Proteomes" id="UP000274327">
    <property type="component" value="Unassembled WGS sequence"/>
</dbReference>
<comment type="function">
    <text evidence="5">Catalyzes the NADPH-dependent reduction of N-acetyl-5-glutamyl phosphate to yield N-acetyl-L-glutamate 5-semialdehyde.</text>
</comment>
<dbReference type="PANTHER" id="PTHR32338:SF10">
    <property type="entry name" value="N-ACETYL-GAMMA-GLUTAMYL-PHOSPHATE REDUCTASE, CHLOROPLASTIC-RELATED"/>
    <property type="match status" value="1"/>
</dbReference>
<dbReference type="PANTHER" id="PTHR32338">
    <property type="entry name" value="N-ACETYL-GAMMA-GLUTAMYL-PHOSPHATE REDUCTASE, CHLOROPLASTIC-RELATED-RELATED"/>
    <property type="match status" value="1"/>
</dbReference>
<keyword evidence="9" id="KW-1185">Reference proteome</keyword>
<evidence type="ECO:0000256" key="5">
    <source>
        <dbReference type="HAMAP-Rule" id="MF_00150"/>
    </source>
</evidence>
<dbReference type="InterPro" id="IPR000706">
    <property type="entry name" value="AGPR_type-1"/>
</dbReference>
<dbReference type="GO" id="GO:0051287">
    <property type="term" value="F:NAD binding"/>
    <property type="evidence" value="ECO:0007669"/>
    <property type="project" value="InterPro"/>
</dbReference>
<dbReference type="NCBIfam" id="TIGR01850">
    <property type="entry name" value="argC"/>
    <property type="match status" value="1"/>
</dbReference>
<dbReference type="UniPathway" id="UPA00068">
    <property type="reaction ID" value="UER00108"/>
</dbReference>
<evidence type="ECO:0000259" key="7">
    <source>
        <dbReference type="SMART" id="SM00859"/>
    </source>
</evidence>
<dbReference type="CDD" id="cd23934">
    <property type="entry name" value="AGPR_1_C"/>
    <property type="match status" value="1"/>
</dbReference>
<dbReference type="Gene3D" id="3.30.360.10">
    <property type="entry name" value="Dihydrodipicolinate Reductase, domain 2"/>
    <property type="match status" value="1"/>
</dbReference>
<keyword evidence="1 5" id="KW-0055">Arginine biosynthesis</keyword>
<dbReference type="HAMAP" id="MF_00150">
    <property type="entry name" value="ArgC_type1"/>
    <property type="match status" value="1"/>
</dbReference>